<dbReference type="GO" id="GO:0004497">
    <property type="term" value="F:monooxygenase activity"/>
    <property type="evidence" value="ECO:0007669"/>
    <property type="project" value="UniProtKB-KW"/>
</dbReference>
<keyword evidence="3 7" id="KW-0479">Metal-binding</keyword>
<name>A0A6A6QU80_9PEZI</name>
<dbReference type="SUPFAM" id="SSF48264">
    <property type="entry name" value="Cytochrome P450"/>
    <property type="match status" value="1"/>
</dbReference>
<dbReference type="InterPro" id="IPR036396">
    <property type="entry name" value="Cyt_P450_sf"/>
</dbReference>
<proteinExistence type="inferred from homology"/>
<comment type="similarity">
    <text evidence="2">Belongs to the cytochrome P450 family.</text>
</comment>
<dbReference type="InterPro" id="IPR001128">
    <property type="entry name" value="Cyt_P450"/>
</dbReference>
<keyword evidence="4" id="KW-0560">Oxidoreductase</keyword>
<dbReference type="PRINTS" id="PR00385">
    <property type="entry name" value="P450"/>
</dbReference>
<sequence length="528" mass="59084">MSLPGLLTCLGLGFGSHILFFIRGEHHMRGPVYAVLLPIAWGILMVAGIRSESLLSAAETSTLLLSAYLTGLYSSILIYRTFLHPLRNVPGPPLAKVSKFWHVAKLSSLHNHTLLEELRHKYGDIVRTGPNEVVVFTPEGVPAVHGPSSKCIKSDWYDMLQKDQSIHATRNPQLHTARRRIWDQGFGTKALLSYQKRVQTHVDLLDDNLARSAGEPLNCTELFLFFGFDVMGDTAFGQSFDMLKSNQIHSAVEIMRSGLYVLGRLTPVPWLIRLLSSIAGTRDFERLEQFAREQVLKRIKLDRDEADVMSKLIEAARDPNDKDKVDMTFLPAEATVMVIAGSDTVSIALTFLFYHLTKLPHHVQKLREELHQVEDISDARALQPLRYLNALINETLRLFPPVPTAPLRQTPSEGLQIGDRFIPGGVTISTPMFSLGRLESSYPQAESFIPERWYSDSMINNKSGFAPFLSGTHSCLGKQLALIELRLVTARIVTAYDFEFAQGTNGSEVLDFEDCFTAVPGPLRLVFK</sequence>
<evidence type="ECO:0000256" key="2">
    <source>
        <dbReference type="ARBA" id="ARBA00010617"/>
    </source>
</evidence>
<dbReference type="AlphaFoldDB" id="A0A6A6QU80"/>
<dbReference type="GO" id="GO:0016705">
    <property type="term" value="F:oxidoreductase activity, acting on paired donors, with incorporation or reduction of molecular oxygen"/>
    <property type="evidence" value="ECO:0007669"/>
    <property type="project" value="InterPro"/>
</dbReference>
<gene>
    <name evidence="9" type="ORF">BU16DRAFT_582006</name>
</gene>
<protein>
    <submittedName>
        <fullName evidence="9">Benzoate 4-monooxygenase cytochrome P450</fullName>
    </submittedName>
</protein>
<keyword evidence="8" id="KW-1133">Transmembrane helix</keyword>
<dbReference type="CDD" id="cd11061">
    <property type="entry name" value="CYP67-like"/>
    <property type="match status" value="1"/>
</dbReference>
<keyword evidence="7" id="KW-0349">Heme</keyword>
<feature type="transmembrane region" description="Helical" evidence="8">
    <location>
        <begin position="31"/>
        <end position="49"/>
    </location>
</feature>
<evidence type="ECO:0000256" key="1">
    <source>
        <dbReference type="ARBA" id="ARBA00001971"/>
    </source>
</evidence>
<dbReference type="EMBL" id="MU004189">
    <property type="protein sequence ID" value="KAF2495283.1"/>
    <property type="molecule type" value="Genomic_DNA"/>
</dbReference>
<feature type="non-terminal residue" evidence="9">
    <location>
        <position position="528"/>
    </location>
</feature>
<comment type="cofactor">
    <cofactor evidence="1 7">
        <name>heme</name>
        <dbReference type="ChEBI" id="CHEBI:30413"/>
    </cofactor>
</comment>
<organism evidence="9 10">
    <name type="scientific">Lophium mytilinum</name>
    <dbReference type="NCBI Taxonomy" id="390894"/>
    <lineage>
        <taxon>Eukaryota</taxon>
        <taxon>Fungi</taxon>
        <taxon>Dikarya</taxon>
        <taxon>Ascomycota</taxon>
        <taxon>Pezizomycotina</taxon>
        <taxon>Dothideomycetes</taxon>
        <taxon>Pleosporomycetidae</taxon>
        <taxon>Mytilinidiales</taxon>
        <taxon>Mytilinidiaceae</taxon>
        <taxon>Lophium</taxon>
    </lineage>
</organism>
<dbReference type="InterPro" id="IPR050121">
    <property type="entry name" value="Cytochrome_P450_monoxygenase"/>
</dbReference>
<reference evidence="9" key="1">
    <citation type="journal article" date="2020" name="Stud. Mycol.">
        <title>101 Dothideomycetes genomes: a test case for predicting lifestyles and emergence of pathogens.</title>
        <authorList>
            <person name="Haridas S."/>
            <person name="Albert R."/>
            <person name="Binder M."/>
            <person name="Bloem J."/>
            <person name="Labutti K."/>
            <person name="Salamov A."/>
            <person name="Andreopoulos B."/>
            <person name="Baker S."/>
            <person name="Barry K."/>
            <person name="Bills G."/>
            <person name="Bluhm B."/>
            <person name="Cannon C."/>
            <person name="Castanera R."/>
            <person name="Culley D."/>
            <person name="Daum C."/>
            <person name="Ezra D."/>
            <person name="Gonzalez J."/>
            <person name="Henrissat B."/>
            <person name="Kuo A."/>
            <person name="Liang C."/>
            <person name="Lipzen A."/>
            <person name="Lutzoni F."/>
            <person name="Magnuson J."/>
            <person name="Mondo S."/>
            <person name="Nolan M."/>
            <person name="Ohm R."/>
            <person name="Pangilinan J."/>
            <person name="Park H.-J."/>
            <person name="Ramirez L."/>
            <person name="Alfaro M."/>
            <person name="Sun H."/>
            <person name="Tritt A."/>
            <person name="Yoshinaga Y."/>
            <person name="Zwiers L.-H."/>
            <person name="Turgeon B."/>
            <person name="Goodwin S."/>
            <person name="Spatafora J."/>
            <person name="Crous P."/>
            <person name="Grigoriev I."/>
        </authorList>
    </citation>
    <scope>NUCLEOTIDE SEQUENCE</scope>
    <source>
        <strain evidence="9">CBS 269.34</strain>
    </source>
</reference>
<keyword evidence="6 9" id="KW-0503">Monooxygenase</keyword>
<evidence type="ECO:0000256" key="4">
    <source>
        <dbReference type="ARBA" id="ARBA00023002"/>
    </source>
</evidence>
<dbReference type="GO" id="GO:0005506">
    <property type="term" value="F:iron ion binding"/>
    <property type="evidence" value="ECO:0007669"/>
    <property type="project" value="InterPro"/>
</dbReference>
<accession>A0A6A6QU80</accession>
<evidence type="ECO:0000313" key="10">
    <source>
        <dbReference type="Proteomes" id="UP000799750"/>
    </source>
</evidence>
<feature type="transmembrane region" description="Helical" evidence="8">
    <location>
        <begin position="61"/>
        <end position="82"/>
    </location>
</feature>
<evidence type="ECO:0000256" key="7">
    <source>
        <dbReference type="PIRSR" id="PIRSR602401-1"/>
    </source>
</evidence>
<dbReference type="Gene3D" id="1.10.630.10">
    <property type="entry name" value="Cytochrome P450"/>
    <property type="match status" value="1"/>
</dbReference>
<evidence type="ECO:0000256" key="6">
    <source>
        <dbReference type="ARBA" id="ARBA00023033"/>
    </source>
</evidence>
<dbReference type="PANTHER" id="PTHR24305:SF187">
    <property type="entry name" value="P450, PUTATIVE (EUROFUNG)-RELATED"/>
    <property type="match status" value="1"/>
</dbReference>
<evidence type="ECO:0000256" key="3">
    <source>
        <dbReference type="ARBA" id="ARBA00022723"/>
    </source>
</evidence>
<evidence type="ECO:0000256" key="5">
    <source>
        <dbReference type="ARBA" id="ARBA00023004"/>
    </source>
</evidence>
<dbReference type="PRINTS" id="PR00463">
    <property type="entry name" value="EP450I"/>
</dbReference>
<dbReference type="InterPro" id="IPR002401">
    <property type="entry name" value="Cyt_P450_E_grp-I"/>
</dbReference>
<dbReference type="Proteomes" id="UP000799750">
    <property type="component" value="Unassembled WGS sequence"/>
</dbReference>
<keyword evidence="8" id="KW-0472">Membrane</keyword>
<dbReference type="GO" id="GO:0020037">
    <property type="term" value="F:heme binding"/>
    <property type="evidence" value="ECO:0007669"/>
    <property type="project" value="InterPro"/>
</dbReference>
<evidence type="ECO:0000313" key="9">
    <source>
        <dbReference type="EMBL" id="KAF2495283.1"/>
    </source>
</evidence>
<dbReference type="Pfam" id="PF00067">
    <property type="entry name" value="p450"/>
    <property type="match status" value="1"/>
</dbReference>
<dbReference type="OrthoDB" id="6692864at2759"/>
<keyword evidence="8" id="KW-0812">Transmembrane</keyword>
<evidence type="ECO:0000256" key="8">
    <source>
        <dbReference type="SAM" id="Phobius"/>
    </source>
</evidence>
<dbReference type="PANTHER" id="PTHR24305">
    <property type="entry name" value="CYTOCHROME P450"/>
    <property type="match status" value="1"/>
</dbReference>
<keyword evidence="5 7" id="KW-0408">Iron</keyword>
<keyword evidence="10" id="KW-1185">Reference proteome</keyword>
<feature type="binding site" description="axial binding residue" evidence="7">
    <location>
        <position position="475"/>
    </location>
    <ligand>
        <name>heme</name>
        <dbReference type="ChEBI" id="CHEBI:30413"/>
    </ligand>
    <ligandPart>
        <name>Fe</name>
        <dbReference type="ChEBI" id="CHEBI:18248"/>
    </ligandPart>
</feature>